<dbReference type="Proteomes" id="UP001379533">
    <property type="component" value="Chromosome"/>
</dbReference>
<dbReference type="Gene3D" id="3.30.1360.200">
    <property type="match status" value="1"/>
</dbReference>
<protein>
    <recommendedName>
        <fullName evidence="1">SecDF P1 head subdomain domain-containing protein</fullName>
    </recommendedName>
</protein>
<dbReference type="InterPro" id="IPR054384">
    <property type="entry name" value="SecDF_P1_head"/>
</dbReference>
<dbReference type="RefSeq" id="WP_394842032.1">
    <property type="nucleotide sequence ID" value="NZ_CP089982.1"/>
</dbReference>
<feature type="domain" description="SecDF P1 head subdomain" evidence="1">
    <location>
        <begin position="52"/>
        <end position="144"/>
    </location>
</feature>
<evidence type="ECO:0000259" key="1">
    <source>
        <dbReference type="Pfam" id="PF22599"/>
    </source>
</evidence>
<dbReference type="EMBL" id="CP089982">
    <property type="protein sequence ID" value="WXA91412.1"/>
    <property type="molecule type" value="Genomic_DNA"/>
</dbReference>
<organism evidence="2 3">
    <name type="scientific">Pendulispora brunnea</name>
    <dbReference type="NCBI Taxonomy" id="2905690"/>
    <lineage>
        <taxon>Bacteria</taxon>
        <taxon>Pseudomonadati</taxon>
        <taxon>Myxococcota</taxon>
        <taxon>Myxococcia</taxon>
        <taxon>Myxococcales</taxon>
        <taxon>Sorangiineae</taxon>
        <taxon>Pendulisporaceae</taxon>
        <taxon>Pendulispora</taxon>
    </lineage>
</organism>
<name>A0ABZ2JY35_9BACT</name>
<evidence type="ECO:0000313" key="2">
    <source>
        <dbReference type="EMBL" id="WXA91412.1"/>
    </source>
</evidence>
<evidence type="ECO:0000313" key="3">
    <source>
        <dbReference type="Proteomes" id="UP001379533"/>
    </source>
</evidence>
<proteinExistence type="predicted"/>
<gene>
    <name evidence="2" type="ORF">LZC95_33765</name>
</gene>
<keyword evidence="3" id="KW-1185">Reference proteome</keyword>
<dbReference type="Pfam" id="PF22599">
    <property type="entry name" value="SecDF_P1_head"/>
    <property type="match status" value="1"/>
</dbReference>
<sequence>MELRPRETVAAAKTRVQPWLDSIPLPAGTRLALMELDDHDPDTGRTTILGLRTVLLRGPAIVGTGDVSQALAEQIEGNDFLSITLTPDAARRFEEATAEWQKRRIAILIDGAVDSAPVVLSKISRGKIRLTPGANPEERRALVARLADRLTHPAAK</sequence>
<reference evidence="2 3" key="1">
    <citation type="submission" date="2021-12" db="EMBL/GenBank/DDBJ databases">
        <title>Discovery of the Pendulisporaceae a myxobacterial family with distinct sporulation behavior and unique specialized metabolism.</title>
        <authorList>
            <person name="Garcia R."/>
            <person name="Popoff A."/>
            <person name="Bader C.D."/>
            <person name="Loehr J."/>
            <person name="Walesch S."/>
            <person name="Walt C."/>
            <person name="Boldt J."/>
            <person name="Bunk B."/>
            <person name="Haeckl F.J.F.P.J."/>
            <person name="Gunesch A.P."/>
            <person name="Birkelbach J."/>
            <person name="Nuebel U."/>
            <person name="Pietschmann T."/>
            <person name="Bach T."/>
            <person name="Mueller R."/>
        </authorList>
    </citation>
    <scope>NUCLEOTIDE SEQUENCE [LARGE SCALE GENOMIC DNA]</scope>
    <source>
        <strain evidence="2 3">MSr12523</strain>
    </source>
</reference>
<accession>A0ABZ2JY35</accession>